<feature type="compositionally biased region" description="Polar residues" evidence="1">
    <location>
        <begin position="235"/>
        <end position="254"/>
    </location>
</feature>
<dbReference type="Proteomes" id="UP001153069">
    <property type="component" value="Unassembled WGS sequence"/>
</dbReference>
<organism evidence="2 3">
    <name type="scientific">Seminavis robusta</name>
    <dbReference type="NCBI Taxonomy" id="568900"/>
    <lineage>
        <taxon>Eukaryota</taxon>
        <taxon>Sar</taxon>
        <taxon>Stramenopiles</taxon>
        <taxon>Ochrophyta</taxon>
        <taxon>Bacillariophyta</taxon>
        <taxon>Bacillariophyceae</taxon>
        <taxon>Bacillariophycidae</taxon>
        <taxon>Naviculales</taxon>
        <taxon>Naviculaceae</taxon>
        <taxon>Seminavis</taxon>
    </lineage>
</organism>
<reference evidence="2" key="1">
    <citation type="submission" date="2020-06" db="EMBL/GenBank/DDBJ databases">
        <authorList>
            <consortium name="Plant Systems Biology data submission"/>
        </authorList>
    </citation>
    <scope>NUCLEOTIDE SEQUENCE</scope>
    <source>
        <strain evidence="2">D6</strain>
    </source>
</reference>
<keyword evidence="3" id="KW-1185">Reference proteome</keyword>
<protein>
    <submittedName>
        <fullName evidence="2">HSF-type DNA-binding</fullName>
    </submittedName>
</protein>
<gene>
    <name evidence="2" type="ORF">SEMRO_1577_G283620.1</name>
</gene>
<evidence type="ECO:0000313" key="2">
    <source>
        <dbReference type="EMBL" id="CAB9524737.1"/>
    </source>
</evidence>
<dbReference type="EMBL" id="CAICTM010001575">
    <property type="protein sequence ID" value="CAB9524737.1"/>
    <property type="molecule type" value="Genomic_DNA"/>
</dbReference>
<feature type="region of interest" description="Disordered" evidence="1">
    <location>
        <begin position="117"/>
        <end position="140"/>
    </location>
</feature>
<sequence>MPIWFPRIKFATFKRQLSLFGFARVAGGPKRGTLSHELFCKDMPDLAKEIKRRDKSSTPTDLFLQRVFDCASKKTASPCVLLPTHTGRPTQGLDKFFDDVTSTLLDASPCDGLRMEPSQHKTGCASASRETGVFPVESPDNDESFSRLLDELEEHPFSEDWQVQDWKLFEPMPLVPQPVTCCDDDCVAPQAVACCGDDCLSRLLRELDRSCPEDAARGQHDYFEPTPIGYDRIQRQSSFSTQSQESNNDAFARR</sequence>
<accession>A0A9N8EMW7</accession>
<dbReference type="GO" id="GO:0003677">
    <property type="term" value="F:DNA binding"/>
    <property type="evidence" value="ECO:0007669"/>
    <property type="project" value="UniProtKB-KW"/>
</dbReference>
<keyword evidence="2" id="KW-0238">DNA-binding</keyword>
<dbReference type="AlphaFoldDB" id="A0A9N8EMW7"/>
<name>A0A9N8EMW7_9STRA</name>
<comment type="caution">
    <text evidence="2">The sequence shown here is derived from an EMBL/GenBank/DDBJ whole genome shotgun (WGS) entry which is preliminary data.</text>
</comment>
<evidence type="ECO:0000256" key="1">
    <source>
        <dbReference type="SAM" id="MobiDB-lite"/>
    </source>
</evidence>
<feature type="region of interest" description="Disordered" evidence="1">
    <location>
        <begin position="233"/>
        <end position="254"/>
    </location>
</feature>
<proteinExistence type="predicted"/>
<dbReference type="InterPro" id="IPR036388">
    <property type="entry name" value="WH-like_DNA-bd_sf"/>
</dbReference>
<evidence type="ECO:0000313" key="3">
    <source>
        <dbReference type="Proteomes" id="UP001153069"/>
    </source>
</evidence>
<dbReference type="Gene3D" id="1.10.10.10">
    <property type="entry name" value="Winged helix-like DNA-binding domain superfamily/Winged helix DNA-binding domain"/>
    <property type="match status" value="1"/>
</dbReference>